<organism evidence="2 3">
    <name type="scientific">Mycena pura</name>
    <dbReference type="NCBI Taxonomy" id="153505"/>
    <lineage>
        <taxon>Eukaryota</taxon>
        <taxon>Fungi</taxon>
        <taxon>Dikarya</taxon>
        <taxon>Basidiomycota</taxon>
        <taxon>Agaricomycotina</taxon>
        <taxon>Agaricomycetes</taxon>
        <taxon>Agaricomycetidae</taxon>
        <taxon>Agaricales</taxon>
        <taxon>Marasmiineae</taxon>
        <taxon>Mycenaceae</taxon>
        <taxon>Mycena</taxon>
    </lineage>
</organism>
<evidence type="ECO:0000313" key="2">
    <source>
        <dbReference type="EMBL" id="KAJ7192997.1"/>
    </source>
</evidence>
<feature type="region of interest" description="Disordered" evidence="1">
    <location>
        <begin position="311"/>
        <end position="366"/>
    </location>
</feature>
<evidence type="ECO:0000313" key="3">
    <source>
        <dbReference type="Proteomes" id="UP001219525"/>
    </source>
</evidence>
<sequence>MCRRCDGRTTAHSNISAMLRGAKALSACGLSATHDRRHGATTVCIFWSAHSPASAPTCSPKWKNDEVTAAAISALAAAACAPRAPQPSGTCTHGGNGRVPNDALVAGLSGSGASFPLAHLPDAGVNTAVLQCRQRRRGVGGSYFGRRRHAWKMPRSKKGLTLRSKVRQGLTCLLWARAPRECKGTRNRQQDLRADLATNGGIGMRHMARETNAALRWNTRAFAGAEIRDVGDCKEQLGTPDRAMYDAGAGDGMAWALAEGRGHDAGAAVQLEQVLQMIMILFDTTRRLGLRWLWRRQYNLRHERGSCTGLRNDGRVGGGKCTGSSNKAEGSMNGAGQLRNRLQRRAAATEHERKSESKHETDADSTGTFRSARFWGNVAACGGQRRAPGGRCSGKRARLREGESCTQGATFLNRTGHGGASAPLPPVNGSRHIIPMHSVAKGKCQSAGRNSQAMTFPKTYRFLGEHPSNQCTDGVVQCIGGRPCMPHKPEEEGGWPWSEATASMQRLVSEMWHGGYSACIPAVCDHVDRLTRARYIEEVTAQRLCTSLYARRVGAVGGCVAAASVACGAPDSARPGQHTQVWRECRQRAMYNRQRSAGSGRRAANSKSRRLHWQAASVPMKIGQKARRDKNAHLRAQLELAPLPLLSPLHLPAIHPGLLLARRDKATDRKLWDQWRAKKNNVMSPDRGDVQWARV</sequence>
<keyword evidence="3" id="KW-1185">Reference proteome</keyword>
<name>A0AAD6URD7_9AGAR</name>
<gene>
    <name evidence="2" type="ORF">GGX14DRAFT_593544</name>
</gene>
<protein>
    <submittedName>
        <fullName evidence="2">Uncharacterized protein</fullName>
    </submittedName>
</protein>
<dbReference type="Proteomes" id="UP001219525">
    <property type="component" value="Unassembled WGS sequence"/>
</dbReference>
<feature type="compositionally biased region" description="Basic and acidic residues" evidence="1">
    <location>
        <begin position="347"/>
        <end position="362"/>
    </location>
</feature>
<accession>A0AAD6URD7</accession>
<proteinExistence type="predicted"/>
<comment type="caution">
    <text evidence="2">The sequence shown here is derived from an EMBL/GenBank/DDBJ whole genome shotgun (WGS) entry which is preliminary data.</text>
</comment>
<dbReference type="EMBL" id="JARJCW010000113">
    <property type="protein sequence ID" value="KAJ7192997.1"/>
    <property type="molecule type" value="Genomic_DNA"/>
</dbReference>
<reference evidence="2" key="1">
    <citation type="submission" date="2023-03" db="EMBL/GenBank/DDBJ databases">
        <title>Massive genome expansion in bonnet fungi (Mycena s.s.) driven by repeated elements and novel gene families across ecological guilds.</title>
        <authorList>
            <consortium name="Lawrence Berkeley National Laboratory"/>
            <person name="Harder C.B."/>
            <person name="Miyauchi S."/>
            <person name="Viragh M."/>
            <person name="Kuo A."/>
            <person name="Thoen E."/>
            <person name="Andreopoulos B."/>
            <person name="Lu D."/>
            <person name="Skrede I."/>
            <person name="Drula E."/>
            <person name="Henrissat B."/>
            <person name="Morin E."/>
            <person name="Kohler A."/>
            <person name="Barry K."/>
            <person name="LaButti K."/>
            <person name="Morin E."/>
            <person name="Salamov A."/>
            <person name="Lipzen A."/>
            <person name="Mereny Z."/>
            <person name="Hegedus B."/>
            <person name="Baldrian P."/>
            <person name="Stursova M."/>
            <person name="Weitz H."/>
            <person name="Taylor A."/>
            <person name="Grigoriev I.V."/>
            <person name="Nagy L.G."/>
            <person name="Martin F."/>
            <person name="Kauserud H."/>
        </authorList>
    </citation>
    <scope>NUCLEOTIDE SEQUENCE</scope>
    <source>
        <strain evidence="2">9144</strain>
    </source>
</reference>
<dbReference type="AlphaFoldDB" id="A0AAD6URD7"/>
<evidence type="ECO:0000256" key="1">
    <source>
        <dbReference type="SAM" id="MobiDB-lite"/>
    </source>
</evidence>